<reference evidence="1 2" key="1">
    <citation type="submission" date="2020-11" db="EMBL/GenBank/DDBJ databases">
        <title>Draft genome sequencing of a Lachnospiraceae strain isolated from anoxic soil subjected to BSD treatment.</title>
        <authorList>
            <person name="Uek A."/>
            <person name="Tonouchi A."/>
        </authorList>
    </citation>
    <scope>NUCLEOTIDE SEQUENCE [LARGE SCALE GENOMIC DNA]</scope>
    <source>
        <strain evidence="1 2">TB5</strain>
    </source>
</reference>
<accession>A0A7R7EM14</accession>
<organism evidence="1 2">
    <name type="scientific">Anaeromicropila herbilytica</name>
    <dbReference type="NCBI Taxonomy" id="2785025"/>
    <lineage>
        <taxon>Bacteria</taxon>
        <taxon>Bacillati</taxon>
        <taxon>Bacillota</taxon>
        <taxon>Clostridia</taxon>
        <taxon>Lachnospirales</taxon>
        <taxon>Lachnospiraceae</taxon>
        <taxon>Anaeromicropila</taxon>
    </lineage>
</organism>
<evidence type="ECO:0008006" key="3">
    <source>
        <dbReference type="Google" id="ProtNLM"/>
    </source>
</evidence>
<evidence type="ECO:0000313" key="1">
    <source>
        <dbReference type="EMBL" id="BCN31376.1"/>
    </source>
</evidence>
<dbReference type="RefSeq" id="WP_271712499.1">
    <property type="nucleotide sequence ID" value="NZ_AP024169.1"/>
</dbReference>
<proteinExistence type="predicted"/>
<sequence>MRDISIEGVGSVSGGEYNKISIEGVGSISDDIKAVEIYIEGVFNCNGRIESDFISCEGVATMNEAIRANRIDISGVMTLKEANLEAKTINCEGVIKSNAEISADKTVVDGCIKAAEIVGDEVIISHTPGRASRGIRKLFGISSENLSSIGLIEATTIRINDAKVKIVNGENITIGEYCEVDDIDCTGKLLIHPRAKVGRITGVTAEYSEEI</sequence>
<dbReference type="AlphaFoldDB" id="A0A7R7EM14"/>
<gene>
    <name evidence="1" type="ORF">bsdtb5_26710</name>
</gene>
<name>A0A7R7EM14_9FIRM</name>
<dbReference type="KEGG" id="ahb:bsdtb5_26710"/>
<dbReference type="EMBL" id="AP024169">
    <property type="protein sequence ID" value="BCN31376.1"/>
    <property type="molecule type" value="Genomic_DNA"/>
</dbReference>
<keyword evidence="2" id="KW-1185">Reference proteome</keyword>
<dbReference type="Proteomes" id="UP000595897">
    <property type="component" value="Chromosome"/>
</dbReference>
<protein>
    <recommendedName>
        <fullName evidence="3">Polymer-forming protein</fullName>
    </recommendedName>
</protein>
<evidence type="ECO:0000313" key="2">
    <source>
        <dbReference type="Proteomes" id="UP000595897"/>
    </source>
</evidence>